<keyword evidence="3" id="KW-0472">Membrane</keyword>
<feature type="compositionally biased region" description="Low complexity" evidence="2">
    <location>
        <begin position="75"/>
        <end position="97"/>
    </location>
</feature>
<protein>
    <recommendedName>
        <fullName evidence="7">Cyclase</fullName>
    </recommendedName>
</protein>
<accession>A0A8H6CT67</accession>
<dbReference type="Proteomes" id="UP000562682">
    <property type="component" value="Unassembled WGS sequence"/>
</dbReference>
<dbReference type="InterPro" id="IPR007325">
    <property type="entry name" value="KFase/CYL"/>
</dbReference>
<feature type="compositionally biased region" description="Low complexity" evidence="2">
    <location>
        <begin position="113"/>
        <end position="155"/>
    </location>
</feature>
<comment type="similarity">
    <text evidence="1">Belongs to the Cyclase 1 superfamily.</text>
</comment>
<dbReference type="InterPro" id="IPR037175">
    <property type="entry name" value="KFase_sf"/>
</dbReference>
<feature type="region of interest" description="Disordered" evidence="2">
    <location>
        <begin position="72"/>
        <end position="161"/>
    </location>
</feature>
<keyword evidence="6" id="KW-1185">Reference proteome</keyword>
<dbReference type="Gene3D" id="3.50.30.50">
    <property type="entry name" value="Putative cyclase"/>
    <property type="match status" value="1"/>
</dbReference>
<organism evidence="5 6">
    <name type="scientific">Fusarium denticulatum</name>
    <dbReference type="NCBI Taxonomy" id="48507"/>
    <lineage>
        <taxon>Eukaryota</taxon>
        <taxon>Fungi</taxon>
        <taxon>Dikarya</taxon>
        <taxon>Ascomycota</taxon>
        <taxon>Pezizomycotina</taxon>
        <taxon>Sordariomycetes</taxon>
        <taxon>Hypocreomycetidae</taxon>
        <taxon>Hypocreales</taxon>
        <taxon>Nectriaceae</taxon>
        <taxon>Fusarium</taxon>
        <taxon>Fusarium fujikuroi species complex</taxon>
    </lineage>
</organism>
<dbReference type="AlphaFoldDB" id="A0A8H6CT67"/>
<evidence type="ECO:0000256" key="1">
    <source>
        <dbReference type="ARBA" id="ARBA00007865"/>
    </source>
</evidence>
<evidence type="ECO:0000256" key="4">
    <source>
        <dbReference type="SAM" id="SignalP"/>
    </source>
</evidence>
<dbReference type="GO" id="GO:0019441">
    <property type="term" value="P:L-tryptophan catabolic process to kynurenine"/>
    <property type="evidence" value="ECO:0007669"/>
    <property type="project" value="InterPro"/>
</dbReference>
<gene>
    <name evidence="5" type="ORF">FDENT_3018</name>
</gene>
<keyword evidence="3" id="KW-1133">Transmembrane helix</keyword>
<name>A0A8H6CT67_9HYPO</name>
<feature type="chain" id="PRO_5034083294" description="Cyclase" evidence="4">
    <location>
        <begin position="18"/>
        <end position="627"/>
    </location>
</feature>
<comment type="caution">
    <text evidence="5">The sequence shown here is derived from an EMBL/GenBank/DDBJ whole genome shotgun (WGS) entry which is preliminary data.</text>
</comment>
<evidence type="ECO:0000313" key="6">
    <source>
        <dbReference type="Proteomes" id="UP000562682"/>
    </source>
</evidence>
<evidence type="ECO:0000256" key="3">
    <source>
        <dbReference type="SAM" id="Phobius"/>
    </source>
</evidence>
<feature type="transmembrane region" description="Helical" evidence="3">
    <location>
        <begin position="218"/>
        <end position="242"/>
    </location>
</feature>
<dbReference type="Pfam" id="PF04199">
    <property type="entry name" value="Cyclase"/>
    <property type="match status" value="1"/>
</dbReference>
<feature type="signal peptide" evidence="4">
    <location>
        <begin position="1"/>
        <end position="17"/>
    </location>
</feature>
<dbReference type="EMBL" id="JAAOAK010000068">
    <property type="protein sequence ID" value="KAF5692246.1"/>
    <property type="molecule type" value="Genomic_DNA"/>
</dbReference>
<keyword evidence="4" id="KW-0732">Signal</keyword>
<dbReference type="GO" id="GO:0004061">
    <property type="term" value="F:arylformamidase activity"/>
    <property type="evidence" value="ECO:0007669"/>
    <property type="project" value="InterPro"/>
</dbReference>
<keyword evidence="3" id="KW-0812">Transmembrane</keyword>
<sequence>MLLSSFFFLALGSSAVAQGHGIRIERSENRLIEGPASPDGASSSSIDSVWHAKLQDDGLVKLDFHRLIQRRDSSSADTGTASDATSTATKDTSVVSTTEDEASTTAETKKTTLETTASTIEASTTEESSVSSTTSTSTSTSSIASSTSTTSTSTEPGASCYSTTVKSSTICETTGMTTLTCYAANITSSTCSPGLICTTQSSNGVTICMELQNEVGTAGIIIASVFSALILICACTLITMCYRDKSKQRRQEELRRALNSFPSVLMTKRISIKTMFGFLAAFPLKRRGLDMESTPTTTYNLYSFNFYHKLTMSSKPSFDSLPLKKDGPPGNAWGLFGDNDECGMLNLLTPEIIAKAASEIRDGVRVSTDWPLNRMSRPCFGRAPFKHEITTKAPRAVNDDTLTFNTQSSSQWDGFRHYAYQKEKLWFNGKSLDDLLSSDLNGIHAWVERGGIVGRGVLLDYASWADKNDITLTPFETKSITVSTLKEVAKSQGTTFQQGDILFIRTGWIRAYDKLSDDECKTLADYKVPPAHGVESSEETLRWLWEQNFAAVVGDQPSMEAWPCQNTDFFLHEWLLAGWGMPIGELFDLEALSRECVKRGRWSFFFSSMPLKVPGGVASPPNGVAIF</sequence>
<evidence type="ECO:0000256" key="2">
    <source>
        <dbReference type="SAM" id="MobiDB-lite"/>
    </source>
</evidence>
<proteinExistence type="inferred from homology"/>
<evidence type="ECO:0008006" key="7">
    <source>
        <dbReference type="Google" id="ProtNLM"/>
    </source>
</evidence>
<evidence type="ECO:0000313" key="5">
    <source>
        <dbReference type="EMBL" id="KAF5692246.1"/>
    </source>
</evidence>
<dbReference type="PANTHER" id="PTHR34861:SF11">
    <property type="entry name" value="CYCLASE"/>
    <property type="match status" value="1"/>
</dbReference>
<dbReference type="PANTHER" id="PTHR34861">
    <property type="match status" value="1"/>
</dbReference>
<reference evidence="5 6" key="1">
    <citation type="submission" date="2020-05" db="EMBL/GenBank/DDBJ databases">
        <title>Identification and distribution of gene clusters putatively required for synthesis of sphingolipid metabolism inhibitors in phylogenetically diverse species of the filamentous fungus Fusarium.</title>
        <authorList>
            <person name="Kim H.-S."/>
            <person name="Busman M."/>
            <person name="Brown D.W."/>
            <person name="Divon H."/>
            <person name="Uhlig S."/>
            <person name="Proctor R.H."/>
        </authorList>
    </citation>
    <scope>NUCLEOTIDE SEQUENCE [LARGE SCALE GENOMIC DNA]</scope>
    <source>
        <strain evidence="5 6">NRRL 25311</strain>
    </source>
</reference>
<dbReference type="SUPFAM" id="SSF102198">
    <property type="entry name" value="Putative cyclase"/>
    <property type="match status" value="1"/>
</dbReference>